<reference evidence="1 2" key="1">
    <citation type="submission" date="2016-07" db="EMBL/GenBank/DDBJ databases">
        <title>Genome of Pelobium manganitolerans.</title>
        <authorList>
            <person name="Wu S."/>
            <person name="Wang G."/>
        </authorList>
    </citation>
    <scope>NUCLEOTIDE SEQUENCE [LARGE SCALE GENOMIC DNA]</scope>
    <source>
        <strain evidence="1 2">YS-25</strain>
    </source>
</reference>
<organism evidence="1 2">
    <name type="scientific">Pelobium manganitolerans</name>
    <dbReference type="NCBI Taxonomy" id="1842495"/>
    <lineage>
        <taxon>Bacteria</taxon>
        <taxon>Pseudomonadati</taxon>
        <taxon>Bacteroidota</taxon>
        <taxon>Sphingobacteriia</taxon>
        <taxon>Sphingobacteriales</taxon>
        <taxon>Sphingobacteriaceae</taxon>
        <taxon>Pelobium</taxon>
    </lineage>
</organism>
<dbReference type="EMBL" id="MBTA01000003">
    <property type="protein sequence ID" value="RKD18986.1"/>
    <property type="molecule type" value="Genomic_DNA"/>
</dbReference>
<evidence type="ECO:0000313" key="2">
    <source>
        <dbReference type="Proteomes" id="UP000283433"/>
    </source>
</evidence>
<comment type="caution">
    <text evidence="1">The sequence shown here is derived from an EMBL/GenBank/DDBJ whole genome shotgun (WGS) entry which is preliminary data.</text>
</comment>
<dbReference type="Proteomes" id="UP000283433">
    <property type="component" value="Unassembled WGS sequence"/>
</dbReference>
<gene>
    <name evidence="1" type="ORF">BCY91_14005</name>
</gene>
<evidence type="ECO:0000313" key="1">
    <source>
        <dbReference type="EMBL" id="RKD18986.1"/>
    </source>
</evidence>
<evidence type="ECO:0008006" key="3">
    <source>
        <dbReference type="Google" id="ProtNLM"/>
    </source>
</evidence>
<sequence>MKNQNSQSKPRYKFYATLLDAFHYYLRSEAENAFQEFIDKINRVPFTSEAAEKGTCFNELVDMLADNRYDEACAKYKIAERALRGHEVLTCTHTDRTGNEWVFDYKKALVWDFAYTYAKSNRQIYTSGHLGTSRGTVELYGYIDELALDTVVDIKTTSKYEFPKFLHNYQHLVYPFTLRQEGLETSSFRYHITDFTNTYIEDYSFDEERDVKRLKAHVEHLIDFIETYRHLITDKKIFAMEGEEVTVNG</sequence>
<accession>A0A419S9X3</accession>
<proteinExistence type="predicted"/>
<dbReference type="RefSeq" id="WP_120180632.1">
    <property type="nucleotide sequence ID" value="NZ_MBTA01000003.1"/>
</dbReference>
<name>A0A419S9X3_9SPHI</name>
<dbReference type="AlphaFoldDB" id="A0A419S9X3"/>
<keyword evidence="2" id="KW-1185">Reference proteome</keyword>
<protein>
    <recommendedName>
        <fullName evidence="3">PD-(D/E)XK endonuclease-like domain-containing protein</fullName>
    </recommendedName>
</protein>
<dbReference type="OrthoDB" id="943289at2"/>